<organism evidence="1 2">
    <name type="scientific">Elysia crispata</name>
    <name type="common">lettuce slug</name>
    <dbReference type="NCBI Taxonomy" id="231223"/>
    <lineage>
        <taxon>Eukaryota</taxon>
        <taxon>Metazoa</taxon>
        <taxon>Spiralia</taxon>
        <taxon>Lophotrochozoa</taxon>
        <taxon>Mollusca</taxon>
        <taxon>Gastropoda</taxon>
        <taxon>Heterobranchia</taxon>
        <taxon>Euthyneura</taxon>
        <taxon>Panpulmonata</taxon>
        <taxon>Sacoglossa</taxon>
        <taxon>Placobranchoidea</taxon>
        <taxon>Plakobranchidae</taxon>
        <taxon>Elysia</taxon>
    </lineage>
</organism>
<protein>
    <submittedName>
        <fullName evidence="1">Uncharacterized protein</fullName>
    </submittedName>
</protein>
<evidence type="ECO:0000313" key="1">
    <source>
        <dbReference type="EMBL" id="KAK3765975.1"/>
    </source>
</evidence>
<dbReference type="Proteomes" id="UP001283361">
    <property type="component" value="Unassembled WGS sequence"/>
</dbReference>
<dbReference type="AlphaFoldDB" id="A0AAE1DDJ0"/>
<evidence type="ECO:0000313" key="2">
    <source>
        <dbReference type="Proteomes" id="UP001283361"/>
    </source>
</evidence>
<name>A0AAE1DDJ0_9GAST</name>
<accession>A0AAE1DDJ0</accession>
<proteinExistence type="predicted"/>
<keyword evidence="2" id="KW-1185">Reference proteome</keyword>
<sequence length="86" mass="10239">MHRCSSSMMNPQYSPGYNLHYCLCDRRERYFSKLKAGNPKECHLFMDGYFKMLNMHARKCRSRFSGCRWTVSQRSDPKSFNLEDVA</sequence>
<reference evidence="1" key="1">
    <citation type="journal article" date="2023" name="G3 (Bethesda)">
        <title>A reference genome for the long-term kleptoplast-retaining sea slug Elysia crispata morphotype clarki.</title>
        <authorList>
            <person name="Eastman K.E."/>
            <person name="Pendleton A.L."/>
            <person name="Shaikh M.A."/>
            <person name="Suttiyut T."/>
            <person name="Ogas R."/>
            <person name="Tomko P."/>
            <person name="Gavelis G."/>
            <person name="Widhalm J.R."/>
            <person name="Wisecaver J.H."/>
        </authorList>
    </citation>
    <scope>NUCLEOTIDE SEQUENCE</scope>
    <source>
        <strain evidence="1">ECLA1</strain>
    </source>
</reference>
<gene>
    <name evidence="1" type="ORF">RRG08_002218</name>
</gene>
<comment type="caution">
    <text evidence="1">The sequence shown here is derived from an EMBL/GenBank/DDBJ whole genome shotgun (WGS) entry which is preliminary data.</text>
</comment>
<dbReference type="EMBL" id="JAWDGP010004263">
    <property type="protein sequence ID" value="KAK3765975.1"/>
    <property type="molecule type" value="Genomic_DNA"/>
</dbReference>